<dbReference type="EMBL" id="BSPD01000014">
    <property type="protein sequence ID" value="GLS24624.1"/>
    <property type="molecule type" value="Genomic_DNA"/>
</dbReference>
<protein>
    <recommendedName>
        <fullName evidence="3">RHS repeat-associated core domain-containing protein</fullName>
    </recommendedName>
</protein>
<comment type="caution">
    <text evidence="1">The sequence shown here is derived from an EMBL/GenBank/DDBJ whole genome shotgun (WGS) entry which is preliminary data.</text>
</comment>
<accession>A0AA37T264</accession>
<evidence type="ECO:0008006" key="3">
    <source>
        <dbReference type="Google" id="ProtNLM"/>
    </source>
</evidence>
<dbReference type="AlphaFoldDB" id="A0AA37T264"/>
<reference evidence="1 2" key="1">
    <citation type="journal article" date="2014" name="Int. J. Syst. Evol. Microbiol.">
        <title>Complete genome sequence of Corynebacterium casei LMG S-19264T (=DSM 44701T), isolated from a smear-ripened cheese.</title>
        <authorList>
            <consortium name="US DOE Joint Genome Institute (JGI-PGF)"/>
            <person name="Walter F."/>
            <person name="Albersmeier A."/>
            <person name="Kalinowski J."/>
            <person name="Ruckert C."/>
        </authorList>
    </citation>
    <scope>NUCLEOTIDE SEQUENCE [LARGE SCALE GENOMIC DNA]</scope>
    <source>
        <strain evidence="1 2">NBRC 110095</strain>
    </source>
</reference>
<evidence type="ECO:0000313" key="1">
    <source>
        <dbReference type="EMBL" id="GLS24624.1"/>
    </source>
</evidence>
<keyword evidence="2" id="KW-1185">Reference proteome</keyword>
<dbReference type="Proteomes" id="UP001156870">
    <property type="component" value="Unassembled WGS sequence"/>
</dbReference>
<organism evidence="1 2">
    <name type="scientific">Marinibactrum halimedae</name>
    <dbReference type="NCBI Taxonomy" id="1444977"/>
    <lineage>
        <taxon>Bacteria</taxon>
        <taxon>Pseudomonadati</taxon>
        <taxon>Pseudomonadota</taxon>
        <taxon>Gammaproteobacteria</taxon>
        <taxon>Cellvibrionales</taxon>
        <taxon>Cellvibrionaceae</taxon>
        <taxon>Marinibactrum</taxon>
    </lineage>
</organism>
<evidence type="ECO:0000313" key="2">
    <source>
        <dbReference type="Proteomes" id="UP001156870"/>
    </source>
</evidence>
<gene>
    <name evidence="1" type="ORF">GCM10007877_03380</name>
</gene>
<sequence length="219" mass="22571">MGLYDGPNTYGYVHQSPVNYIDPMGLSLVTPADQAFLAGVRRPYMPQPRTTYTRYSVGISATLAAILGVNGNISVGISIPPSNSPIGCYQVFLTPQLATMLGIGAFAGVGTSMSAGDADAPLPVYSSSMNRYAQLDAGWGFAAGTGVQGSKDVSSGGLMDAYRHITDWGHGGNDPLGARSLGPGPKPKLGAGYGLYGGMGYAVNATLATPTFSECTCQQ</sequence>
<name>A0AA37T264_9GAMM</name>
<proteinExistence type="predicted"/>